<comment type="caution">
    <text evidence="3">The sequence shown here is derived from an EMBL/GenBank/DDBJ whole genome shotgun (WGS) entry which is preliminary data.</text>
</comment>
<evidence type="ECO:0000313" key="3">
    <source>
        <dbReference type="EMBL" id="PWB93136.1"/>
    </source>
</evidence>
<sequence length="342" mass="36998">MARNIETVGHAHARKNADLKSDAPSDVSTHGAAIGRCRIDEESDEAQTAMSHFITYLALEGRSRASAAQVMTRYRELFTEKCFSIRAAEDGSAIEEKPFVLLLDDIAVAVMFVERPLPLDACEEALALDIVWPEARQTMMECHAHAIVALIGDPREHLAALNGAAAVTLVAGALADLLEAPALVSSEGRVVMKRADFMPLAVALADLEPPVPFWTSIAFFSAPDDGGGQKRIGAASYGLQPFIGRELEFQPAALQPYEIARRLVGLFQYLILNGPVIEDDDTVGVTKEEKIRARLAPQGRRPGLPIIELTLERLDDHAPPATFRQSGAPASGSRKVFGKRGL</sequence>
<organism evidence="3 4">
    <name type="scientific">Methylosinus sporium</name>
    <dbReference type="NCBI Taxonomy" id="428"/>
    <lineage>
        <taxon>Bacteria</taxon>
        <taxon>Pseudomonadati</taxon>
        <taxon>Pseudomonadota</taxon>
        <taxon>Alphaproteobacteria</taxon>
        <taxon>Hyphomicrobiales</taxon>
        <taxon>Methylocystaceae</taxon>
        <taxon>Methylosinus</taxon>
    </lineage>
</organism>
<keyword evidence="4" id="KW-1185">Reference proteome</keyword>
<dbReference type="RefSeq" id="WP_108917987.1">
    <property type="nucleotide sequence ID" value="NZ_PUIV01000027.1"/>
</dbReference>
<dbReference type="OrthoDB" id="8219368at2"/>
<proteinExistence type="predicted"/>
<feature type="region of interest" description="Disordered" evidence="1">
    <location>
        <begin position="318"/>
        <end position="342"/>
    </location>
</feature>
<dbReference type="InterPro" id="IPR025357">
    <property type="entry name" value="DUF4261"/>
</dbReference>
<dbReference type="AlphaFoldDB" id="A0A2U1SNG0"/>
<accession>A0A2U1SNG0</accession>
<evidence type="ECO:0000256" key="1">
    <source>
        <dbReference type="SAM" id="MobiDB-lite"/>
    </source>
</evidence>
<dbReference type="Pfam" id="PF14080">
    <property type="entry name" value="DUF4261"/>
    <property type="match status" value="1"/>
</dbReference>
<evidence type="ECO:0000259" key="2">
    <source>
        <dbReference type="Pfam" id="PF14080"/>
    </source>
</evidence>
<feature type="domain" description="DUF4261" evidence="2">
    <location>
        <begin position="236"/>
        <end position="296"/>
    </location>
</feature>
<name>A0A2U1SNG0_METSR</name>
<gene>
    <name evidence="3" type="ORF">C5689_14510</name>
</gene>
<dbReference type="Proteomes" id="UP000245137">
    <property type="component" value="Unassembled WGS sequence"/>
</dbReference>
<dbReference type="EMBL" id="PUIV01000027">
    <property type="protein sequence ID" value="PWB93136.1"/>
    <property type="molecule type" value="Genomic_DNA"/>
</dbReference>
<reference evidence="3 4" key="1">
    <citation type="journal article" date="2018" name="Appl. Microbiol. Biotechnol.">
        <title>Co-cultivation of the strictly anaerobic methanogen Methanosarcina barkeri with aerobic methanotrophs in an oxygen-limited membrane bioreactor.</title>
        <authorList>
            <person name="In 't Zandt M.H."/>
            <person name="van den Bosch T.J.M."/>
            <person name="Rijkers R."/>
            <person name="van Kessel M.A.H.J."/>
            <person name="Jetten M.S.M."/>
            <person name="Welte C.U."/>
        </authorList>
    </citation>
    <scope>NUCLEOTIDE SEQUENCE [LARGE SCALE GENOMIC DNA]</scope>
    <source>
        <strain evidence="3 4">DSM 17706</strain>
    </source>
</reference>
<evidence type="ECO:0000313" key="4">
    <source>
        <dbReference type="Proteomes" id="UP000245137"/>
    </source>
</evidence>
<protein>
    <recommendedName>
        <fullName evidence="2">DUF4261 domain-containing protein</fullName>
    </recommendedName>
</protein>
<feature type="region of interest" description="Disordered" evidence="1">
    <location>
        <begin position="1"/>
        <end position="29"/>
    </location>
</feature>